<protein>
    <submittedName>
        <fullName evidence="2">Uncharacterized protein</fullName>
    </submittedName>
</protein>
<name>A0A0U1LYS8_TALIS</name>
<feature type="region of interest" description="Disordered" evidence="1">
    <location>
        <begin position="1"/>
        <end position="25"/>
    </location>
</feature>
<gene>
    <name evidence="2" type="ORF">PISL3812_05526</name>
</gene>
<sequence length="250" mass="27836">MPRGSRPSSRHRSRPNSSSKSNEKDYALSANIYGQGRQGNPPAHWGAMLHRRGETNGDLYHVRKAMATTKTQLRDVWENNSNLPRGDANCQDWTRRGLWGRIERQIRLSTRSEFDALLVSKEAAAAVAQYIIDTGILEQFRAIDPEALGEEAPIQAVEDAQTEAPAQGHCACLSTQKRKKKALVRRSCLGPVRTNDAPPSYRVWVRRRNERSVALRSDSESALARQLQLSGNAPGWAGSKKREQLVLTAG</sequence>
<dbReference type="OrthoDB" id="4227435at2759"/>
<evidence type="ECO:0000256" key="1">
    <source>
        <dbReference type="SAM" id="MobiDB-lite"/>
    </source>
</evidence>
<reference evidence="2 3" key="1">
    <citation type="submission" date="2015-04" db="EMBL/GenBank/DDBJ databases">
        <authorList>
            <person name="Syromyatnikov M.Y."/>
            <person name="Popov V.N."/>
        </authorList>
    </citation>
    <scope>NUCLEOTIDE SEQUENCE [LARGE SCALE GENOMIC DNA]</scope>
    <source>
        <strain evidence="2">WF-38-12</strain>
    </source>
</reference>
<dbReference type="Proteomes" id="UP000054383">
    <property type="component" value="Unassembled WGS sequence"/>
</dbReference>
<organism evidence="2 3">
    <name type="scientific">Talaromyces islandicus</name>
    <name type="common">Penicillium islandicum</name>
    <dbReference type="NCBI Taxonomy" id="28573"/>
    <lineage>
        <taxon>Eukaryota</taxon>
        <taxon>Fungi</taxon>
        <taxon>Dikarya</taxon>
        <taxon>Ascomycota</taxon>
        <taxon>Pezizomycotina</taxon>
        <taxon>Eurotiomycetes</taxon>
        <taxon>Eurotiomycetidae</taxon>
        <taxon>Eurotiales</taxon>
        <taxon>Trichocomaceae</taxon>
        <taxon>Talaromyces</taxon>
        <taxon>Talaromyces sect. Islandici</taxon>
    </lineage>
</organism>
<keyword evidence="3" id="KW-1185">Reference proteome</keyword>
<evidence type="ECO:0000313" key="2">
    <source>
        <dbReference type="EMBL" id="CRG88495.1"/>
    </source>
</evidence>
<dbReference type="EMBL" id="CVMT01000004">
    <property type="protein sequence ID" value="CRG88495.1"/>
    <property type="molecule type" value="Genomic_DNA"/>
</dbReference>
<evidence type="ECO:0000313" key="3">
    <source>
        <dbReference type="Proteomes" id="UP000054383"/>
    </source>
</evidence>
<proteinExistence type="predicted"/>
<accession>A0A0U1LYS8</accession>
<dbReference type="AlphaFoldDB" id="A0A0U1LYS8"/>